<keyword evidence="1" id="KW-0378">Hydrolase</keyword>
<reference evidence="1" key="2">
    <citation type="journal article" date="2022" name="New Phytol.">
        <title>Evolutionary transition to the ectomycorrhizal habit in the genomes of a hyperdiverse lineage of mushroom-forming fungi.</title>
        <authorList>
            <person name="Looney B."/>
            <person name="Miyauchi S."/>
            <person name="Morin E."/>
            <person name="Drula E."/>
            <person name="Courty P.E."/>
            <person name="Kohler A."/>
            <person name="Kuo A."/>
            <person name="LaButti K."/>
            <person name="Pangilinan J."/>
            <person name="Lipzen A."/>
            <person name="Riley R."/>
            <person name="Andreopoulos W."/>
            <person name="He G."/>
            <person name="Johnson J."/>
            <person name="Nolan M."/>
            <person name="Tritt A."/>
            <person name="Barry K.W."/>
            <person name="Grigoriev I.V."/>
            <person name="Nagy L.G."/>
            <person name="Hibbett D."/>
            <person name="Henrissat B."/>
            <person name="Matheny P.B."/>
            <person name="Labbe J."/>
            <person name="Martin F.M."/>
        </authorList>
    </citation>
    <scope>NUCLEOTIDE SEQUENCE</scope>
    <source>
        <strain evidence="1">EC-137</strain>
    </source>
</reference>
<proteinExistence type="predicted"/>
<accession>A0ACB8QE00</accession>
<keyword evidence="2" id="KW-1185">Reference proteome</keyword>
<comment type="caution">
    <text evidence="1">The sequence shown here is derived from an EMBL/GenBank/DDBJ whole genome shotgun (WGS) entry which is preliminary data.</text>
</comment>
<dbReference type="EMBL" id="MU273647">
    <property type="protein sequence ID" value="KAI0029952.1"/>
    <property type="molecule type" value="Genomic_DNA"/>
</dbReference>
<reference evidence="1" key="1">
    <citation type="submission" date="2021-02" db="EMBL/GenBank/DDBJ databases">
        <authorList>
            <consortium name="DOE Joint Genome Institute"/>
            <person name="Ahrendt S."/>
            <person name="Looney B.P."/>
            <person name="Miyauchi S."/>
            <person name="Morin E."/>
            <person name="Drula E."/>
            <person name="Courty P.E."/>
            <person name="Chicoki N."/>
            <person name="Fauchery L."/>
            <person name="Kohler A."/>
            <person name="Kuo A."/>
            <person name="Labutti K."/>
            <person name="Pangilinan J."/>
            <person name="Lipzen A."/>
            <person name="Riley R."/>
            <person name="Andreopoulos W."/>
            <person name="He G."/>
            <person name="Johnson J."/>
            <person name="Barry K.W."/>
            <person name="Grigoriev I.V."/>
            <person name="Nagy L."/>
            <person name="Hibbett D."/>
            <person name="Henrissat B."/>
            <person name="Matheny P.B."/>
            <person name="Labbe J."/>
            <person name="Martin F."/>
        </authorList>
    </citation>
    <scope>NUCLEOTIDE SEQUENCE</scope>
    <source>
        <strain evidence="1">EC-137</strain>
    </source>
</reference>
<evidence type="ECO:0000313" key="2">
    <source>
        <dbReference type="Proteomes" id="UP000814128"/>
    </source>
</evidence>
<organism evidence="1 2">
    <name type="scientific">Vararia minispora EC-137</name>
    <dbReference type="NCBI Taxonomy" id="1314806"/>
    <lineage>
        <taxon>Eukaryota</taxon>
        <taxon>Fungi</taxon>
        <taxon>Dikarya</taxon>
        <taxon>Basidiomycota</taxon>
        <taxon>Agaricomycotina</taxon>
        <taxon>Agaricomycetes</taxon>
        <taxon>Russulales</taxon>
        <taxon>Lachnocladiaceae</taxon>
        <taxon>Vararia</taxon>
    </lineage>
</organism>
<dbReference type="Proteomes" id="UP000814128">
    <property type="component" value="Unassembled WGS sequence"/>
</dbReference>
<name>A0ACB8QE00_9AGAM</name>
<protein>
    <submittedName>
        <fullName evidence="1">Glycoside hydrolase family 18 protein</fullName>
    </submittedName>
</protein>
<evidence type="ECO:0000313" key="1">
    <source>
        <dbReference type="EMBL" id="KAI0029952.1"/>
    </source>
</evidence>
<sequence length="325" mass="34053">MLSFRNTFARILAAISVASFCAHSTVAAPVTDLVERKTNAVQAAPHWVTYTDRWISGETGPPAVSALKGFNVYILSFLLLSGPADQAVEWTLIDSGTRASIKSAYAAAGIKMLVSAFGSSDAPTTAGADPVATANRMAAWVKQYGLDGIDVDYEDFNAFNGGTTAAVNWLISFTQQLRAQLPASNYIITHAPVAPWFEKGYSGGGYLAVDSAVGSLIDWYNIQFYNQGTSQYTTCGSLLNTSGGSYPGSSVFEIAANGVSLSKLVIGKPAAAGDAPSGGYMDPATIATCVSQAKASGWNAGVMAWEYPDSDASWIATVRGSAFPE</sequence>
<gene>
    <name evidence="1" type="ORF">K488DRAFT_55256</name>
</gene>